<proteinExistence type="inferred from homology"/>
<dbReference type="SUPFAM" id="SSF82866">
    <property type="entry name" value="Multidrug efflux transporter AcrB transmembrane domain"/>
    <property type="match status" value="1"/>
</dbReference>
<dbReference type="InterPro" id="IPR005791">
    <property type="entry name" value="SecD"/>
</dbReference>
<dbReference type="GO" id="GO:0065002">
    <property type="term" value="P:intracellular protein transmembrane transport"/>
    <property type="evidence" value="ECO:0007669"/>
    <property type="project" value="UniProtKB-UniRule"/>
</dbReference>
<feature type="transmembrane region" description="Helical" evidence="9">
    <location>
        <begin position="338"/>
        <end position="359"/>
    </location>
</feature>
<dbReference type="InterPro" id="IPR048634">
    <property type="entry name" value="SecD_SecF_C"/>
</dbReference>
<evidence type="ECO:0000256" key="4">
    <source>
        <dbReference type="ARBA" id="ARBA00022692"/>
    </source>
</evidence>
<dbReference type="InterPro" id="IPR022813">
    <property type="entry name" value="SecD/SecF_arch_bac"/>
</dbReference>
<feature type="transmembrane region" description="Helical" evidence="9">
    <location>
        <begin position="419"/>
        <end position="438"/>
    </location>
</feature>
<feature type="transmembrane region" description="Helical" evidence="9">
    <location>
        <begin position="289"/>
        <end position="307"/>
    </location>
</feature>
<evidence type="ECO:0000256" key="1">
    <source>
        <dbReference type="ARBA" id="ARBA00004651"/>
    </source>
</evidence>
<dbReference type="Pfam" id="PF21760">
    <property type="entry name" value="SecD_1st"/>
    <property type="match status" value="1"/>
</dbReference>
<evidence type="ECO:0000256" key="5">
    <source>
        <dbReference type="ARBA" id="ARBA00022927"/>
    </source>
</evidence>
<accession>A0A1F7GDJ1</accession>
<comment type="subcellular location">
    <subcellularLocation>
        <location evidence="1 9">Cell membrane</location>
        <topology evidence="1 9">Multi-pass membrane protein</topology>
    </subcellularLocation>
</comment>
<evidence type="ECO:0000259" key="12">
    <source>
        <dbReference type="Pfam" id="PF22599"/>
    </source>
</evidence>
<evidence type="ECO:0000259" key="11">
    <source>
        <dbReference type="Pfam" id="PF21760"/>
    </source>
</evidence>
<comment type="subunit">
    <text evidence="9">Forms a complex with SecF. Part of the essential Sec protein translocation apparatus which comprises SecA, SecYEG and auxiliary proteins SecDF. Other proteins may also be involved.</text>
</comment>
<feature type="domain" description="Protein export membrane protein SecD/SecF C-terminal" evidence="10">
    <location>
        <begin position="271"/>
        <end position="445"/>
    </location>
</feature>
<dbReference type="AlphaFoldDB" id="A0A1F7GDJ1"/>
<evidence type="ECO:0000256" key="9">
    <source>
        <dbReference type="HAMAP-Rule" id="MF_01463"/>
    </source>
</evidence>
<feature type="transmembrane region" description="Helical" evidence="9">
    <location>
        <begin position="312"/>
        <end position="332"/>
    </location>
</feature>
<dbReference type="Pfam" id="PF02355">
    <property type="entry name" value="SecD_SecF_C"/>
    <property type="match status" value="1"/>
</dbReference>
<dbReference type="PANTHER" id="PTHR30081:SF1">
    <property type="entry name" value="PROTEIN TRANSLOCASE SUBUNIT SECD"/>
    <property type="match status" value="1"/>
</dbReference>
<dbReference type="Gene3D" id="1.20.1640.10">
    <property type="entry name" value="Multidrug efflux transporter AcrB transmembrane domain"/>
    <property type="match status" value="1"/>
</dbReference>
<keyword evidence="3 9" id="KW-1003">Cell membrane</keyword>
<evidence type="ECO:0000313" key="13">
    <source>
        <dbReference type="EMBL" id="OGK16949.1"/>
    </source>
</evidence>
<dbReference type="InterPro" id="IPR055344">
    <property type="entry name" value="SecD_SecF_C_bact"/>
</dbReference>
<dbReference type="InterPro" id="IPR054384">
    <property type="entry name" value="SecDF_P1_head"/>
</dbReference>
<dbReference type="Pfam" id="PF22599">
    <property type="entry name" value="SecDF_P1_head"/>
    <property type="match status" value="1"/>
</dbReference>
<comment type="function">
    <text evidence="9">Part of the Sec protein translocase complex. Interacts with the SecYEG preprotein conducting channel. SecDF uses the proton motive force (PMF) to complete protein translocation after the ATP-dependent function of SecA.</text>
</comment>
<feature type="domain" description="Protein translocase subunit SecDF P1" evidence="11">
    <location>
        <begin position="92"/>
        <end position="150"/>
    </location>
</feature>
<keyword evidence="4 9" id="KW-0812">Transmembrane</keyword>
<sequence length="448" mass="49122">MIIFKFIFLFLIFGVIVWIDLPENLQIKLNLGNKKIDYKLNPLSVDTNLFGLRIKKEFRTHLGLDLKGGSHLVFDTDTKNLKQEDVEEALTSVRDIIERRINLFGVSEPTVQLLKSQGKQRIAVDLPGIEKVSEAISLIGQTAQLSFKEESTSEAKTATDTPFFLRLTQETGLTGKHVKKAGVVFDPNSGKPQVSLEFSTEGGKIFAEVTGRNINKPVGIYVDKLLISAPTVQQVITEGNAVITGSFTIEEAKQLAIAINSGALPVPINLVEQRNIGPTLGKTEVEKSVFAGGVGLAMVLLFMILYYGKMGVIASTALVIYALITLAIFKTIPVVLTLPGIAGFILSIGMAVDSNILIFERIKEELRKDNELEIAIRLGFGRAIDAIKDANLTTLLVAFILFNPLNWEFLPQFGLVRGFALTLAIGVATSLFTGVVITKRLINIFYKQ</sequence>
<keyword evidence="8 9" id="KW-0472">Membrane</keyword>
<evidence type="ECO:0000313" key="14">
    <source>
        <dbReference type="Proteomes" id="UP000177208"/>
    </source>
</evidence>
<dbReference type="NCBIfam" id="TIGR01129">
    <property type="entry name" value="secD"/>
    <property type="match status" value="1"/>
</dbReference>
<evidence type="ECO:0000256" key="8">
    <source>
        <dbReference type="ARBA" id="ARBA00023136"/>
    </source>
</evidence>
<gene>
    <name evidence="9" type="primary">secD</name>
    <name evidence="13" type="ORF">A2774_00430</name>
</gene>
<evidence type="ECO:0000256" key="7">
    <source>
        <dbReference type="ARBA" id="ARBA00023010"/>
    </source>
</evidence>
<evidence type="ECO:0000256" key="6">
    <source>
        <dbReference type="ARBA" id="ARBA00022989"/>
    </source>
</evidence>
<keyword evidence="6 9" id="KW-1133">Transmembrane helix</keyword>
<dbReference type="InterPro" id="IPR048631">
    <property type="entry name" value="SecD_1st"/>
</dbReference>
<comment type="caution">
    <text evidence="13">The sequence shown here is derived from an EMBL/GenBank/DDBJ whole genome shotgun (WGS) entry which is preliminary data.</text>
</comment>
<keyword evidence="5 9" id="KW-0653">Protein transport</keyword>
<evidence type="ECO:0000256" key="3">
    <source>
        <dbReference type="ARBA" id="ARBA00022475"/>
    </source>
</evidence>
<dbReference type="GO" id="GO:0043952">
    <property type="term" value="P:protein transport by the Sec complex"/>
    <property type="evidence" value="ECO:0007669"/>
    <property type="project" value="UniProtKB-UniRule"/>
</dbReference>
<comment type="similarity">
    <text evidence="9">Belongs to the SecD/SecF family. SecD subfamily.</text>
</comment>
<reference evidence="13 14" key="1">
    <citation type="journal article" date="2016" name="Nat. Commun.">
        <title>Thousands of microbial genomes shed light on interconnected biogeochemical processes in an aquifer system.</title>
        <authorList>
            <person name="Anantharaman K."/>
            <person name="Brown C.T."/>
            <person name="Hug L.A."/>
            <person name="Sharon I."/>
            <person name="Castelle C.J."/>
            <person name="Probst A.J."/>
            <person name="Thomas B.C."/>
            <person name="Singh A."/>
            <person name="Wilkins M.J."/>
            <person name="Karaoz U."/>
            <person name="Brodie E.L."/>
            <person name="Williams K.H."/>
            <person name="Hubbard S.S."/>
            <person name="Banfield J.F."/>
        </authorList>
    </citation>
    <scope>NUCLEOTIDE SEQUENCE [LARGE SCALE GENOMIC DNA]</scope>
</reference>
<evidence type="ECO:0000259" key="10">
    <source>
        <dbReference type="Pfam" id="PF02355"/>
    </source>
</evidence>
<feature type="domain" description="SecDF P1 head subdomain" evidence="12">
    <location>
        <begin position="164"/>
        <end position="266"/>
    </location>
</feature>
<dbReference type="EMBL" id="MFZG01000015">
    <property type="protein sequence ID" value="OGK16949.1"/>
    <property type="molecule type" value="Genomic_DNA"/>
</dbReference>
<evidence type="ECO:0000256" key="2">
    <source>
        <dbReference type="ARBA" id="ARBA00022448"/>
    </source>
</evidence>
<dbReference type="Proteomes" id="UP000177208">
    <property type="component" value="Unassembled WGS sequence"/>
</dbReference>
<dbReference type="GO" id="GO:0006605">
    <property type="term" value="P:protein targeting"/>
    <property type="evidence" value="ECO:0007669"/>
    <property type="project" value="UniProtKB-UniRule"/>
</dbReference>
<organism evidence="13 14">
    <name type="scientific">Candidatus Roizmanbacteria bacterium RIFCSPHIGHO2_01_FULL_39_12c</name>
    <dbReference type="NCBI Taxonomy" id="1802031"/>
    <lineage>
        <taxon>Bacteria</taxon>
        <taxon>Candidatus Roizmaniibacteriota</taxon>
    </lineage>
</organism>
<dbReference type="GO" id="GO:0005886">
    <property type="term" value="C:plasma membrane"/>
    <property type="evidence" value="ECO:0007669"/>
    <property type="project" value="UniProtKB-SubCell"/>
</dbReference>
<dbReference type="GO" id="GO:0015450">
    <property type="term" value="F:protein-transporting ATPase activity"/>
    <property type="evidence" value="ECO:0007669"/>
    <property type="project" value="InterPro"/>
</dbReference>
<dbReference type="PANTHER" id="PTHR30081">
    <property type="entry name" value="PROTEIN-EXPORT MEMBRANE PROTEIN SEC"/>
    <property type="match status" value="1"/>
</dbReference>
<dbReference type="HAMAP" id="MF_01463_B">
    <property type="entry name" value="SecD_B"/>
    <property type="match status" value="1"/>
</dbReference>
<protein>
    <recommendedName>
        <fullName evidence="9">Protein translocase subunit SecD</fullName>
    </recommendedName>
</protein>
<dbReference type="NCBIfam" id="TIGR00916">
    <property type="entry name" value="2A0604s01"/>
    <property type="match status" value="1"/>
</dbReference>
<name>A0A1F7GDJ1_9BACT</name>
<dbReference type="Gene3D" id="3.30.70.3400">
    <property type="match status" value="1"/>
</dbReference>
<dbReference type="Gene3D" id="3.30.1360.200">
    <property type="match status" value="1"/>
</dbReference>
<keyword evidence="2 9" id="KW-0813">Transport</keyword>
<comment type="caution">
    <text evidence="9">Lacks conserved residue(s) required for the propagation of feature annotation.</text>
</comment>
<keyword evidence="7 9" id="KW-0811">Translocation</keyword>